<organism evidence="14 15">
    <name type="scientific">Thalassobellus suaedae</name>
    <dbReference type="NCBI Taxonomy" id="3074124"/>
    <lineage>
        <taxon>Bacteria</taxon>
        <taxon>Pseudomonadati</taxon>
        <taxon>Bacteroidota</taxon>
        <taxon>Flavobacteriia</taxon>
        <taxon>Flavobacteriales</taxon>
        <taxon>Flavobacteriaceae</taxon>
        <taxon>Thalassobellus</taxon>
    </lineage>
</organism>
<dbReference type="Proteomes" id="UP001302806">
    <property type="component" value="Chromosome"/>
</dbReference>
<keyword evidence="7 10" id="KW-0472">Membrane</keyword>
<comment type="similarity">
    <text evidence="10 11">Belongs to the TonB-dependent receptor family.</text>
</comment>
<dbReference type="PANTHER" id="PTHR30069">
    <property type="entry name" value="TONB-DEPENDENT OUTER MEMBRANE RECEPTOR"/>
    <property type="match status" value="1"/>
</dbReference>
<feature type="domain" description="TonB-dependent receptor plug" evidence="13">
    <location>
        <begin position="48"/>
        <end position="153"/>
    </location>
</feature>
<accession>A0ABY9XRQ7</accession>
<gene>
    <name evidence="14" type="ORF">RHP51_15330</name>
</gene>
<dbReference type="RefSeq" id="WP_415865138.1">
    <property type="nucleotide sequence ID" value="NZ_CP134537.1"/>
</dbReference>
<evidence type="ECO:0000259" key="13">
    <source>
        <dbReference type="Pfam" id="PF07715"/>
    </source>
</evidence>
<dbReference type="InterPro" id="IPR000531">
    <property type="entry name" value="Beta-barrel_TonB"/>
</dbReference>
<keyword evidence="9 10" id="KW-0998">Cell outer membrane</keyword>
<evidence type="ECO:0000256" key="8">
    <source>
        <dbReference type="ARBA" id="ARBA00023170"/>
    </source>
</evidence>
<sequence>MKNNYFLAIAILVSIIGNAQNEPIKQRDTTALGEVIINSTRIDLPFKENSRTISIISSEDIKNSAANNIADLLQQVAGLDIRRRGTAGSQADLYIRGGGFDQTLLLIDGIKMDDAQTGHHTMNAALPIEVIERIEIIKGPAARVFGQNAFNGAINIVTKKELKNSVSIKTEAGSFGQFNGGVTVGADLENSSHIVHIDKMSSAGYRHNTDYDNSNYFVKSVFNKNKKAIEMITTFQERKFGANGFYARASATEQYEETQNSLISFSTQYNTEKLTIIPRVYWKRNQDKYVYLRNDPTVYRNLHITNKMGAEVNASYRSKAGITGFGVDLSKVYIKSNNLGDRNRFMVNTFLEHRFKLLNEKLDVTPGFAITYFSDIDFNIFLKFENGFFRMGNVFPGIDIGYKLTDNFKLYGNAGYTYRIPTYTDLYYNDPTTVGNANLKPEEAFSQEIGIKYFSPKFSGSLALYNRDAQNLIDYIRPNTTETIYTATNITDVNTKGFEVDLAYHFKLSNFKQTLAIGYNFLEDDILEQNKELSRYSLNTLKHHFTTRLSTQLFKNVSQNIIYKHAERTTGDSYNVWDASLAINLKQLEFTLTASNIFNADYIEAGFVPMPPNNLLFGLRYNLK</sequence>
<keyword evidence="4 10" id="KW-0812">Transmembrane</keyword>
<keyword evidence="6 11" id="KW-0798">TonB box</keyword>
<evidence type="ECO:0000256" key="4">
    <source>
        <dbReference type="ARBA" id="ARBA00022692"/>
    </source>
</evidence>
<keyword evidence="3 10" id="KW-1134">Transmembrane beta strand</keyword>
<reference evidence="14 15" key="1">
    <citation type="submission" date="2023-09" db="EMBL/GenBank/DDBJ databases">
        <title>Thalassobella suaedae gen. nov., sp. nov., a marine bacterium of the family Flavobacteriaceae isolated from a halophyte Suaeda japonica.</title>
        <authorList>
            <person name="Lee S.Y."/>
            <person name="Hwang C.Y."/>
        </authorList>
    </citation>
    <scope>NUCLEOTIDE SEQUENCE [LARGE SCALE GENOMIC DNA]</scope>
    <source>
        <strain evidence="14 15">HL-DH14</strain>
    </source>
</reference>
<evidence type="ECO:0000256" key="7">
    <source>
        <dbReference type="ARBA" id="ARBA00023136"/>
    </source>
</evidence>
<evidence type="ECO:0000256" key="2">
    <source>
        <dbReference type="ARBA" id="ARBA00022448"/>
    </source>
</evidence>
<dbReference type="InterPro" id="IPR012910">
    <property type="entry name" value="Plug_dom"/>
</dbReference>
<dbReference type="PANTHER" id="PTHR30069:SF29">
    <property type="entry name" value="HEMOGLOBIN AND HEMOGLOBIN-HAPTOGLOBIN-BINDING PROTEIN 1-RELATED"/>
    <property type="match status" value="1"/>
</dbReference>
<dbReference type="EMBL" id="CP134537">
    <property type="protein sequence ID" value="WNH08482.1"/>
    <property type="molecule type" value="Genomic_DNA"/>
</dbReference>
<dbReference type="Pfam" id="PF00593">
    <property type="entry name" value="TonB_dep_Rec_b-barrel"/>
    <property type="match status" value="1"/>
</dbReference>
<dbReference type="InterPro" id="IPR036942">
    <property type="entry name" value="Beta-barrel_TonB_sf"/>
</dbReference>
<evidence type="ECO:0000256" key="6">
    <source>
        <dbReference type="ARBA" id="ARBA00023077"/>
    </source>
</evidence>
<evidence type="ECO:0000256" key="3">
    <source>
        <dbReference type="ARBA" id="ARBA00022452"/>
    </source>
</evidence>
<dbReference type="InterPro" id="IPR039426">
    <property type="entry name" value="TonB-dep_rcpt-like"/>
</dbReference>
<proteinExistence type="inferred from homology"/>
<protein>
    <submittedName>
        <fullName evidence="14">TonB-dependent receptor</fullName>
    </submittedName>
</protein>
<dbReference type="SUPFAM" id="SSF56935">
    <property type="entry name" value="Porins"/>
    <property type="match status" value="1"/>
</dbReference>
<feature type="domain" description="TonB-dependent receptor-like beta-barrel" evidence="12">
    <location>
        <begin position="173"/>
        <end position="597"/>
    </location>
</feature>
<evidence type="ECO:0000313" key="15">
    <source>
        <dbReference type="Proteomes" id="UP001302806"/>
    </source>
</evidence>
<keyword evidence="5" id="KW-0732">Signal</keyword>
<dbReference type="InterPro" id="IPR037066">
    <property type="entry name" value="Plug_dom_sf"/>
</dbReference>
<evidence type="ECO:0000256" key="10">
    <source>
        <dbReference type="PROSITE-ProRule" id="PRU01360"/>
    </source>
</evidence>
<dbReference type="PROSITE" id="PS52016">
    <property type="entry name" value="TONB_DEPENDENT_REC_3"/>
    <property type="match status" value="1"/>
</dbReference>
<evidence type="ECO:0000256" key="1">
    <source>
        <dbReference type="ARBA" id="ARBA00004571"/>
    </source>
</evidence>
<evidence type="ECO:0000256" key="11">
    <source>
        <dbReference type="RuleBase" id="RU003357"/>
    </source>
</evidence>
<dbReference type="Pfam" id="PF07715">
    <property type="entry name" value="Plug"/>
    <property type="match status" value="1"/>
</dbReference>
<evidence type="ECO:0000313" key="14">
    <source>
        <dbReference type="EMBL" id="WNH08482.1"/>
    </source>
</evidence>
<name>A0ABY9XRQ7_9FLAO</name>
<evidence type="ECO:0000256" key="9">
    <source>
        <dbReference type="ARBA" id="ARBA00023237"/>
    </source>
</evidence>
<keyword evidence="2 10" id="KW-0813">Transport</keyword>
<dbReference type="Gene3D" id="2.170.130.10">
    <property type="entry name" value="TonB-dependent receptor, plug domain"/>
    <property type="match status" value="1"/>
</dbReference>
<keyword evidence="8 14" id="KW-0675">Receptor</keyword>
<evidence type="ECO:0000259" key="12">
    <source>
        <dbReference type="Pfam" id="PF00593"/>
    </source>
</evidence>
<dbReference type="Gene3D" id="2.40.170.20">
    <property type="entry name" value="TonB-dependent receptor, beta-barrel domain"/>
    <property type="match status" value="1"/>
</dbReference>
<evidence type="ECO:0000256" key="5">
    <source>
        <dbReference type="ARBA" id="ARBA00022729"/>
    </source>
</evidence>
<comment type="subcellular location">
    <subcellularLocation>
        <location evidence="1 10">Cell outer membrane</location>
        <topology evidence="1 10">Multi-pass membrane protein</topology>
    </subcellularLocation>
</comment>